<dbReference type="STRING" id="240159.A0A4U5UW07"/>
<keyword evidence="1" id="KW-0880">Kelch repeat</keyword>
<dbReference type="PANTHER" id="PTHR24412">
    <property type="entry name" value="KELCH PROTEIN"/>
    <property type="match status" value="1"/>
</dbReference>
<dbReference type="InterPro" id="IPR000210">
    <property type="entry name" value="BTB/POZ_dom"/>
</dbReference>
<dbReference type="Gene3D" id="1.25.40.420">
    <property type="match status" value="1"/>
</dbReference>
<dbReference type="Pfam" id="PF00651">
    <property type="entry name" value="BTB"/>
    <property type="match status" value="1"/>
</dbReference>
<organism evidence="4 5">
    <name type="scientific">Collichthys lucidus</name>
    <name type="common">Big head croaker</name>
    <name type="synonym">Sciaena lucida</name>
    <dbReference type="NCBI Taxonomy" id="240159"/>
    <lineage>
        <taxon>Eukaryota</taxon>
        <taxon>Metazoa</taxon>
        <taxon>Chordata</taxon>
        <taxon>Craniata</taxon>
        <taxon>Vertebrata</taxon>
        <taxon>Euteleostomi</taxon>
        <taxon>Actinopterygii</taxon>
        <taxon>Neopterygii</taxon>
        <taxon>Teleostei</taxon>
        <taxon>Neoteleostei</taxon>
        <taxon>Acanthomorphata</taxon>
        <taxon>Eupercaria</taxon>
        <taxon>Sciaenidae</taxon>
        <taxon>Collichthys</taxon>
    </lineage>
</organism>
<sequence>MGDVLCEELEDLVHFSVTDLPARGYVVMEEIRRQGKLCDVTLKVGDHKFSAHRIVLAVHPVFSRHVYQRHGRVALEALINFAYSGHVAIDQQNVQSLLIGSSFLQLQNVKDACCSFLQESSFLHQHFVEVSVSEEFLGLRTEEVLELVGCDELNIKAEEQLCWPGFIMTEIEGSLCCQSFCRRSDFLCVDLSSCQTEFSRMSLDLVDEAKDFHLMPERRPHLPAFKTRQRCCTSITGLIYAVGGLNSSGDSLNVVEVFDPNGNIWERCQPMRTARSRVGVAVINGLLYAIGGYDGQSRLSTVEVYNPETDSWTRVSSMNSQRSAMGTVVTDGHIYVCGGYDGKSSLNSVECYSPETDRWTLVTDMSASAAAAGVTVVDGASLCLAAMTVTDLQHGGVLNTPHKTLAPGGSHDEQALPSWGCGIGSHMYVTGGYDGSGFLSGAEVFSSVSGQWSLLVAMNTRRSRVSLVSTSGRLYAVGGYDGQSNLSSVEMYNPDTNRWTFRAPMVCHEGGVGVGCIPLQPA</sequence>
<dbReference type="InterPro" id="IPR006652">
    <property type="entry name" value="Kelch_1"/>
</dbReference>
<dbReference type="PANTHER" id="PTHR24412:SF497">
    <property type="entry name" value="KELCH-LIKE PROTEIN 18"/>
    <property type="match status" value="1"/>
</dbReference>
<dbReference type="EMBL" id="CM014089">
    <property type="protein sequence ID" value="TKS79239.1"/>
    <property type="molecule type" value="Genomic_DNA"/>
</dbReference>
<dbReference type="SUPFAM" id="SSF50965">
    <property type="entry name" value="Galactose oxidase, central domain"/>
    <property type="match status" value="1"/>
</dbReference>
<proteinExistence type="predicted"/>
<evidence type="ECO:0000256" key="2">
    <source>
        <dbReference type="ARBA" id="ARBA00022737"/>
    </source>
</evidence>
<reference evidence="4 5" key="1">
    <citation type="submission" date="2019-01" db="EMBL/GenBank/DDBJ databases">
        <title>Genome Assembly of Collichthys lucidus.</title>
        <authorList>
            <person name="Cai M."/>
            <person name="Xiao S."/>
        </authorList>
    </citation>
    <scope>NUCLEOTIDE SEQUENCE [LARGE SCALE GENOMIC DNA]</scope>
    <source>
        <strain evidence="4">JT15FE1705JMU</strain>
        <tissue evidence="4">Muscle</tissue>
    </source>
</reference>
<dbReference type="InterPro" id="IPR015915">
    <property type="entry name" value="Kelch-typ_b-propeller"/>
</dbReference>
<dbReference type="InterPro" id="IPR011333">
    <property type="entry name" value="SKP1/BTB/POZ_sf"/>
</dbReference>
<protein>
    <submittedName>
        <fullName evidence="4">Kelch-like protein 18</fullName>
    </submittedName>
</protein>
<dbReference type="AlphaFoldDB" id="A0A4U5UW07"/>
<dbReference type="Pfam" id="PF01344">
    <property type="entry name" value="Kelch_1"/>
    <property type="match status" value="5"/>
</dbReference>
<feature type="domain" description="BTB" evidence="3">
    <location>
        <begin position="38"/>
        <end position="91"/>
    </location>
</feature>
<dbReference type="Proteomes" id="UP000298787">
    <property type="component" value="Chromosome 12"/>
</dbReference>
<evidence type="ECO:0000313" key="4">
    <source>
        <dbReference type="EMBL" id="TKS79239.1"/>
    </source>
</evidence>
<dbReference type="SUPFAM" id="SSF54695">
    <property type="entry name" value="POZ domain"/>
    <property type="match status" value="1"/>
</dbReference>
<dbReference type="Gene3D" id="3.30.710.10">
    <property type="entry name" value="Potassium Channel Kv1.1, Chain A"/>
    <property type="match status" value="1"/>
</dbReference>
<dbReference type="SMART" id="SM00612">
    <property type="entry name" value="Kelch"/>
    <property type="match status" value="5"/>
</dbReference>
<dbReference type="PIRSF" id="PIRSF037037">
    <property type="entry name" value="Kelch-like_protein_gigaxonin"/>
    <property type="match status" value="1"/>
</dbReference>
<evidence type="ECO:0000313" key="5">
    <source>
        <dbReference type="Proteomes" id="UP000298787"/>
    </source>
</evidence>
<keyword evidence="5" id="KW-1185">Reference proteome</keyword>
<evidence type="ECO:0000256" key="1">
    <source>
        <dbReference type="ARBA" id="ARBA00022441"/>
    </source>
</evidence>
<dbReference type="InterPro" id="IPR017096">
    <property type="entry name" value="BTB-kelch_protein"/>
</dbReference>
<accession>A0A4U5UW07</accession>
<dbReference type="PROSITE" id="PS50097">
    <property type="entry name" value="BTB"/>
    <property type="match status" value="1"/>
</dbReference>
<name>A0A4U5UW07_COLLU</name>
<dbReference type="Gene3D" id="2.120.10.80">
    <property type="entry name" value="Kelch-type beta propeller"/>
    <property type="match status" value="2"/>
</dbReference>
<keyword evidence="2" id="KW-0677">Repeat</keyword>
<dbReference type="SMART" id="SM00225">
    <property type="entry name" value="BTB"/>
    <property type="match status" value="1"/>
</dbReference>
<dbReference type="InterPro" id="IPR011043">
    <property type="entry name" value="Gal_Oxase/kelch_b-propeller"/>
</dbReference>
<gene>
    <name evidence="4" type="ORF">D9C73_014532</name>
</gene>
<evidence type="ECO:0000259" key="3">
    <source>
        <dbReference type="PROSITE" id="PS50097"/>
    </source>
</evidence>